<keyword evidence="4" id="KW-1185">Reference proteome</keyword>
<evidence type="ECO:0008006" key="5">
    <source>
        <dbReference type="Google" id="ProtNLM"/>
    </source>
</evidence>
<dbReference type="AlphaFoldDB" id="A0AAV6LD14"/>
<name>A0AAV6LD14_9ERIC</name>
<accession>A0AAV6LD14</accession>
<feature type="region of interest" description="Disordered" evidence="1">
    <location>
        <begin position="272"/>
        <end position="357"/>
    </location>
</feature>
<evidence type="ECO:0000256" key="2">
    <source>
        <dbReference type="SAM" id="Phobius"/>
    </source>
</evidence>
<dbReference type="EMBL" id="JACTNZ010000002">
    <property type="protein sequence ID" value="KAG5562697.1"/>
    <property type="molecule type" value="Genomic_DNA"/>
</dbReference>
<keyword evidence="2" id="KW-0472">Membrane</keyword>
<keyword evidence="2" id="KW-1133">Transmembrane helix</keyword>
<evidence type="ECO:0000313" key="4">
    <source>
        <dbReference type="Proteomes" id="UP000823749"/>
    </source>
</evidence>
<evidence type="ECO:0000256" key="1">
    <source>
        <dbReference type="SAM" id="MobiDB-lite"/>
    </source>
</evidence>
<gene>
    <name evidence="3" type="ORF">RHGRI_005428</name>
</gene>
<proteinExistence type="predicted"/>
<dbReference type="Proteomes" id="UP000823749">
    <property type="component" value="Chromosome 2"/>
</dbReference>
<feature type="transmembrane region" description="Helical" evidence="2">
    <location>
        <begin position="158"/>
        <end position="179"/>
    </location>
</feature>
<evidence type="ECO:0000313" key="3">
    <source>
        <dbReference type="EMBL" id="KAG5562697.1"/>
    </source>
</evidence>
<keyword evidence="2" id="KW-0812">Transmembrane</keyword>
<feature type="transmembrane region" description="Helical" evidence="2">
    <location>
        <begin position="126"/>
        <end position="146"/>
    </location>
</feature>
<comment type="caution">
    <text evidence="3">The sequence shown here is derived from an EMBL/GenBank/DDBJ whole genome shotgun (WGS) entry which is preliminary data.</text>
</comment>
<feature type="compositionally biased region" description="Basic and acidic residues" evidence="1">
    <location>
        <begin position="281"/>
        <end position="308"/>
    </location>
</feature>
<organism evidence="3 4">
    <name type="scientific">Rhododendron griersonianum</name>
    <dbReference type="NCBI Taxonomy" id="479676"/>
    <lineage>
        <taxon>Eukaryota</taxon>
        <taxon>Viridiplantae</taxon>
        <taxon>Streptophyta</taxon>
        <taxon>Embryophyta</taxon>
        <taxon>Tracheophyta</taxon>
        <taxon>Spermatophyta</taxon>
        <taxon>Magnoliopsida</taxon>
        <taxon>eudicotyledons</taxon>
        <taxon>Gunneridae</taxon>
        <taxon>Pentapetalae</taxon>
        <taxon>asterids</taxon>
        <taxon>Ericales</taxon>
        <taxon>Ericaceae</taxon>
        <taxon>Ericoideae</taxon>
        <taxon>Rhodoreae</taxon>
        <taxon>Rhododendron</taxon>
    </lineage>
</organism>
<protein>
    <recommendedName>
        <fullName evidence="5">Transmembrane protein</fullName>
    </recommendedName>
</protein>
<feature type="compositionally biased region" description="Basic and acidic residues" evidence="1">
    <location>
        <begin position="323"/>
        <end position="337"/>
    </location>
</feature>
<sequence length="486" mass="54813">MTNLGMKTSSQLNSQSCGTTRVVRGACGHLQLLVHLDSSRPVTNPGMETSSELNSQYPNGNCDFLQMDIPFPAEQQIVSSSEKEPQITLTIPHMDFPEDQQKVKREEKKLIMGEQEKQIRYAETKAGQIVVSYILFVSIMYCSISWSSSSFVLRRVRWVLFSQILMISGIFWLVITKVIQRLLRAKYHYEESLIEVEMDYEDMCMVQSGQRNSREQQQTRGTRLVMPDPGTRRQWKTYVVSMAQQQKHSPDTLEIKSASLVEEEVIFRTVTSSNQVVNHEPSSEHEKEDDEVDKKVDDMDASRNKQDNSVDDMEEQRNGILNDKAKNNEEEAEKFENNEEEAENDVNKGLDDSHQSSLKKVVVAQGAMSIGNHVTDENSNEESINSALGLDSIVQDSQSPLIEECLESINNSTQFQYAEARVGVNQKQGKNGGIGDNNSMQCDSNICRTKRMFGSLFAAIWEGPRVQKQFGSSLLSGSGNVMSAEM</sequence>
<reference evidence="3" key="1">
    <citation type="submission" date="2020-08" db="EMBL/GenBank/DDBJ databases">
        <title>Plant Genome Project.</title>
        <authorList>
            <person name="Zhang R.-G."/>
        </authorList>
    </citation>
    <scope>NUCLEOTIDE SEQUENCE</scope>
    <source>
        <strain evidence="3">WSP0</strain>
        <tissue evidence="3">Leaf</tissue>
    </source>
</reference>
<feature type="compositionally biased region" description="Basic and acidic residues" evidence="1">
    <location>
        <begin position="345"/>
        <end position="354"/>
    </location>
</feature>